<dbReference type="EMBL" id="JACAGC010000003">
    <property type="protein sequence ID" value="KAF6376399.1"/>
    <property type="molecule type" value="Genomic_DNA"/>
</dbReference>
<name>A0A7J7ZQN8_RHIFE</name>
<reference evidence="1 2" key="1">
    <citation type="journal article" date="2020" name="Nature">
        <title>Six reference-quality genomes reveal evolution of bat adaptations.</title>
        <authorList>
            <person name="Jebb D."/>
            <person name="Huang Z."/>
            <person name="Pippel M."/>
            <person name="Hughes G.M."/>
            <person name="Lavrichenko K."/>
            <person name="Devanna P."/>
            <person name="Winkler S."/>
            <person name="Jermiin L.S."/>
            <person name="Skirmuntt E.C."/>
            <person name="Katzourakis A."/>
            <person name="Burkitt-Gray L."/>
            <person name="Ray D.A."/>
            <person name="Sullivan K.A.M."/>
            <person name="Roscito J.G."/>
            <person name="Kirilenko B.M."/>
            <person name="Davalos L.M."/>
            <person name="Corthals A.P."/>
            <person name="Power M.L."/>
            <person name="Jones G."/>
            <person name="Ransome R.D."/>
            <person name="Dechmann D.K.N."/>
            <person name="Locatelli A.G."/>
            <person name="Puechmaille S.J."/>
            <person name="Fedrigo O."/>
            <person name="Jarvis E.D."/>
            <person name="Hiller M."/>
            <person name="Vernes S.C."/>
            <person name="Myers E.W."/>
            <person name="Teeling E.C."/>
        </authorList>
    </citation>
    <scope>NUCLEOTIDE SEQUENCE [LARGE SCALE GENOMIC DNA]</scope>
    <source>
        <strain evidence="1">MRhiFer1</strain>
        <tissue evidence="1">Lung</tissue>
    </source>
</reference>
<evidence type="ECO:0000313" key="1">
    <source>
        <dbReference type="EMBL" id="KAF6376399.1"/>
    </source>
</evidence>
<accession>A0A7J7ZQN8</accession>
<organism evidence="1 2">
    <name type="scientific">Rhinolophus ferrumequinum</name>
    <name type="common">Greater horseshoe bat</name>
    <dbReference type="NCBI Taxonomy" id="59479"/>
    <lineage>
        <taxon>Eukaryota</taxon>
        <taxon>Metazoa</taxon>
        <taxon>Chordata</taxon>
        <taxon>Craniata</taxon>
        <taxon>Vertebrata</taxon>
        <taxon>Euteleostomi</taxon>
        <taxon>Mammalia</taxon>
        <taxon>Eutheria</taxon>
        <taxon>Laurasiatheria</taxon>
        <taxon>Chiroptera</taxon>
        <taxon>Yinpterochiroptera</taxon>
        <taxon>Rhinolophoidea</taxon>
        <taxon>Rhinolophidae</taxon>
        <taxon>Rhinolophinae</taxon>
        <taxon>Rhinolophus</taxon>
    </lineage>
</organism>
<gene>
    <name evidence="1" type="ORF">mRhiFer1_009591</name>
</gene>
<dbReference type="AlphaFoldDB" id="A0A7J7ZQN8"/>
<dbReference type="Proteomes" id="UP000585614">
    <property type="component" value="Unassembled WGS sequence"/>
</dbReference>
<evidence type="ECO:0000313" key="2">
    <source>
        <dbReference type="Proteomes" id="UP000585614"/>
    </source>
</evidence>
<proteinExistence type="predicted"/>
<comment type="caution">
    <text evidence="1">The sequence shown here is derived from an EMBL/GenBank/DDBJ whole genome shotgun (WGS) entry which is preliminary data.</text>
</comment>
<protein>
    <submittedName>
        <fullName evidence="1">Uncharacterized protein</fullName>
    </submittedName>
</protein>
<sequence>MKLPEESELVPLVKKGASVLVLKNMCIDLVLKIQQSKNKDHLLALHNFIGSADKETREPSQDPGVKATGIVPKSFHTWWNHRSTDWAILASRNPVIMREWTLTTSPPTRSPVLLLISPYKSPVDLHRAHFKARE</sequence>